<sequence length="51" mass="5652">MISIISYTLTEIIIIIVGSIIKAAKHHTPLSIIIIIIRYWPCTNGLAGMNM</sequence>
<organism evidence="1 2">
    <name type="scientific">Stephania japonica</name>
    <dbReference type="NCBI Taxonomy" id="461633"/>
    <lineage>
        <taxon>Eukaryota</taxon>
        <taxon>Viridiplantae</taxon>
        <taxon>Streptophyta</taxon>
        <taxon>Embryophyta</taxon>
        <taxon>Tracheophyta</taxon>
        <taxon>Spermatophyta</taxon>
        <taxon>Magnoliopsida</taxon>
        <taxon>Ranunculales</taxon>
        <taxon>Menispermaceae</taxon>
        <taxon>Menispermoideae</taxon>
        <taxon>Cissampelideae</taxon>
        <taxon>Stephania</taxon>
    </lineage>
</organism>
<protein>
    <submittedName>
        <fullName evidence="1">Uncharacterized protein</fullName>
    </submittedName>
</protein>
<evidence type="ECO:0000313" key="2">
    <source>
        <dbReference type="Proteomes" id="UP001417504"/>
    </source>
</evidence>
<proteinExistence type="predicted"/>
<keyword evidence="2" id="KW-1185">Reference proteome</keyword>
<accession>A0AAP0F5A5</accession>
<dbReference type="EMBL" id="JBBNAE010000008">
    <property type="protein sequence ID" value="KAK9102813.1"/>
    <property type="molecule type" value="Genomic_DNA"/>
</dbReference>
<gene>
    <name evidence="1" type="ORF">Sjap_020067</name>
</gene>
<dbReference type="AlphaFoldDB" id="A0AAP0F5A5"/>
<reference evidence="1 2" key="1">
    <citation type="submission" date="2024-01" db="EMBL/GenBank/DDBJ databases">
        <title>Genome assemblies of Stephania.</title>
        <authorList>
            <person name="Yang L."/>
        </authorList>
    </citation>
    <scope>NUCLEOTIDE SEQUENCE [LARGE SCALE GENOMIC DNA]</scope>
    <source>
        <strain evidence="1">QJT</strain>
        <tissue evidence="1">Leaf</tissue>
    </source>
</reference>
<comment type="caution">
    <text evidence="1">The sequence shown here is derived from an EMBL/GenBank/DDBJ whole genome shotgun (WGS) entry which is preliminary data.</text>
</comment>
<dbReference type="Proteomes" id="UP001417504">
    <property type="component" value="Unassembled WGS sequence"/>
</dbReference>
<evidence type="ECO:0000313" key="1">
    <source>
        <dbReference type="EMBL" id="KAK9102813.1"/>
    </source>
</evidence>
<name>A0AAP0F5A5_9MAGN</name>